<reference evidence="4" key="1">
    <citation type="submission" date="2021-07" db="EMBL/GenBank/DDBJ databases">
        <authorList>
            <person name="Branca A.L. A."/>
        </authorList>
    </citation>
    <scope>NUCLEOTIDE SEQUENCE</scope>
</reference>
<dbReference type="Proteomes" id="UP001152649">
    <property type="component" value="Unassembled WGS sequence"/>
</dbReference>
<dbReference type="EMBL" id="CAJVPG010000422">
    <property type="protein sequence ID" value="CAG8408392.1"/>
    <property type="molecule type" value="Genomic_DNA"/>
</dbReference>
<dbReference type="Pfam" id="PF05368">
    <property type="entry name" value="NmrA"/>
    <property type="match status" value="1"/>
</dbReference>
<evidence type="ECO:0000256" key="1">
    <source>
        <dbReference type="ARBA" id="ARBA00022857"/>
    </source>
</evidence>
<gene>
    <name evidence="4" type="ORF">PSALAMII_LOCUS8553</name>
</gene>
<organism evidence="4 5">
    <name type="scientific">Penicillium salamii</name>
    <dbReference type="NCBI Taxonomy" id="1612424"/>
    <lineage>
        <taxon>Eukaryota</taxon>
        <taxon>Fungi</taxon>
        <taxon>Dikarya</taxon>
        <taxon>Ascomycota</taxon>
        <taxon>Pezizomycotina</taxon>
        <taxon>Eurotiomycetes</taxon>
        <taxon>Eurotiomycetidae</taxon>
        <taxon>Eurotiales</taxon>
        <taxon>Aspergillaceae</taxon>
        <taxon>Penicillium</taxon>
    </lineage>
</organism>
<dbReference type="InterPro" id="IPR051609">
    <property type="entry name" value="NmrA/Isoflavone_reductase-like"/>
</dbReference>
<keyword evidence="2" id="KW-0560">Oxidoreductase</keyword>
<dbReference type="InterPro" id="IPR008030">
    <property type="entry name" value="NmrA-like"/>
</dbReference>
<dbReference type="CDD" id="cd05259">
    <property type="entry name" value="PCBER_SDR_a"/>
    <property type="match status" value="1"/>
</dbReference>
<proteinExistence type="predicted"/>
<dbReference type="InterPro" id="IPR045312">
    <property type="entry name" value="PCBER-like"/>
</dbReference>
<protein>
    <recommendedName>
        <fullName evidence="3">NmrA-like domain-containing protein</fullName>
    </recommendedName>
</protein>
<dbReference type="Gene3D" id="3.40.50.720">
    <property type="entry name" value="NAD(P)-binding Rossmann-like Domain"/>
    <property type="match status" value="1"/>
</dbReference>
<dbReference type="OrthoDB" id="9974981at2759"/>
<dbReference type="InterPro" id="IPR036291">
    <property type="entry name" value="NAD(P)-bd_dom_sf"/>
</dbReference>
<accession>A0A9W4JM58</accession>
<dbReference type="PANTHER" id="PTHR47706:SF1">
    <property type="entry name" value="CIPA-LIKE, PUTATIVE (AFU_ORTHOLOGUE AFUA_1G12460)-RELATED"/>
    <property type="match status" value="1"/>
</dbReference>
<keyword evidence="5" id="KW-1185">Reference proteome</keyword>
<dbReference type="PANTHER" id="PTHR47706">
    <property type="entry name" value="NMRA-LIKE FAMILY PROTEIN"/>
    <property type="match status" value="1"/>
</dbReference>
<dbReference type="SUPFAM" id="SSF51735">
    <property type="entry name" value="NAD(P)-binding Rossmann-fold domains"/>
    <property type="match status" value="1"/>
</dbReference>
<evidence type="ECO:0000259" key="3">
    <source>
        <dbReference type="Pfam" id="PF05368"/>
    </source>
</evidence>
<evidence type="ECO:0000313" key="4">
    <source>
        <dbReference type="EMBL" id="CAG8408392.1"/>
    </source>
</evidence>
<evidence type="ECO:0000256" key="2">
    <source>
        <dbReference type="ARBA" id="ARBA00023002"/>
    </source>
</evidence>
<sequence length="293" mass="31254">MSIKVALVGASGNVGPAVLEQLLIAGFDVTVLTRQGSDHTFDPRAHVAKVDYESLDSIKNALTGQEVVVSTLNAGAVPLAIHLRIIDAAVAAGVKRFVPSEFGSNTVNPQTAKLPVFGDKINVQEHLKKASQDSGLSYSLLITGPFLDWGVKNGFILNLSGPVVPLYDGGERPFSSTTLSGVGKGVVGIINNLDATKNTAVYIDEARVSQKELLRLSGKATDTEIVATADLEKEGFEELKKPSPNPAIIATRFIWRAIFGEGFGSLNDPQDVSNELFGLKPLSEEELRNLFAK</sequence>
<feature type="domain" description="NmrA-like" evidence="3">
    <location>
        <begin position="4"/>
        <end position="226"/>
    </location>
</feature>
<keyword evidence="1" id="KW-0521">NADP</keyword>
<evidence type="ECO:0000313" key="5">
    <source>
        <dbReference type="Proteomes" id="UP001152649"/>
    </source>
</evidence>
<name>A0A9W4JM58_9EURO</name>
<comment type="caution">
    <text evidence="4">The sequence shown here is derived from an EMBL/GenBank/DDBJ whole genome shotgun (WGS) entry which is preliminary data.</text>
</comment>
<dbReference type="AlphaFoldDB" id="A0A9W4JM58"/>
<dbReference type="GO" id="GO:0016491">
    <property type="term" value="F:oxidoreductase activity"/>
    <property type="evidence" value="ECO:0007669"/>
    <property type="project" value="UniProtKB-KW"/>
</dbReference>
<dbReference type="Gene3D" id="3.90.25.10">
    <property type="entry name" value="UDP-galactose 4-epimerase, domain 1"/>
    <property type="match status" value="1"/>
</dbReference>